<dbReference type="EnsemblMetazoa" id="GPAI044905-RA">
    <property type="protein sequence ID" value="GPAI044905-PA"/>
    <property type="gene ID" value="GPAI044905"/>
</dbReference>
<accession>A0A1B0AGC9</accession>
<protein>
    <submittedName>
        <fullName evidence="1">Uncharacterized protein</fullName>
    </submittedName>
</protein>
<proteinExistence type="predicted"/>
<dbReference type="VEuPathDB" id="VectorBase:GPAI044905"/>
<organism evidence="1 2">
    <name type="scientific">Glossina pallidipes</name>
    <name type="common">Tsetse fly</name>
    <dbReference type="NCBI Taxonomy" id="7398"/>
    <lineage>
        <taxon>Eukaryota</taxon>
        <taxon>Metazoa</taxon>
        <taxon>Ecdysozoa</taxon>
        <taxon>Arthropoda</taxon>
        <taxon>Hexapoda</taxon>
        <taxon>Insecta</taxon>
        <taxon>Pterygota</taxon>
        <taxon>Neoptera</taxon>
        <taxon>Endopterygota</taxon>
        <taxon>Diptera</taxon>
        <taxon>Brachycera</taxon>
        <taxon>Muscomorpha</taxon>
        <taxon>Hippoboscoidea</taxon>
        <taxon>Glossinidae</taxon>
        <taxon>Glossina</taxon>
    </lineage>
</organism>
<reference evidence="1" key="2">
    <citation type="submission" date="2020-05" db="UniProtKB">
        <authorList>
            <consortium name="EnsemblMetazoa"/>
        </authorList>
    </citation>
    <scope>IDENTIFICATION</scope>
    <source>
        <strain evidence="1">IAEA</strain>
    </source>
</reference>
<dbReference type="AlphaFoldDB" id="A0A1B0AGC9"/>
<name>A0A1B0AGC9_GLOPL</name>
<dbReference type="Proteomes" id="UP000092445">
    <property type="component" value="Unassembled WGS sequence"/>
</dbReference>
<reference evidence="2" key="1">
    <citation type="submission" date="2014-03" db="EMBL/GenBank/DDBJ databases">
        <authorList>
            <person name="Aksoy S."/>
            <person name="Warren W."/>
            <person name="Wilson R.K."/>
        </authorList>
    </citation>
    <scope>NUCLEOTIDE SEQUENCE [LARGE SCALE GENOMIC DNA]</scope>
    <source>
        <strain evidence="2">IAEA</strain>
    </source>
</reference>
<keyword evidence="2" id="KW-1185">Reference proteome</keyword>
<sequence>MYDSICDMLLQHSMQHNPYAGIGYDCAGHNKLKSRPCGLSIQLIRSFTSTLGATLPMGSLPDKWYWICLAWTLHSIFCMDLNLHALILGLTLPTGSGRKMFTQLIRNFLEKRKSPECWFNKFYLK</sequence>
<evidence type="ECO:0000313" key="2">
    <source>
        <dbReference type="Proteomes" id="UP000092445"/>
    </source>
</evidence>
<evidence type="ECO:0000313" key="1">
    <source>
        <dbReference type="EnsemblMetazoa" id="GPAI044905-PA"/>
    </source>
</evidence>